<evidence type="ECO:0000256" key="1">
    <source>
        <dbReference type="SAM" id="Phobius"/>
    </source>
</evidence>
<comment type="caution">
    <text evidence="2">The sequence shown here is derived from an EMBL/GenBank/DDBJ whole genome shotgun (WGS) entry which is preliminary data.</text>
</comment>
<keyword evidence="1" id="KW-0472">Membrane</keyword>
<organism evidence="2 3">
    <name type="scientific">Angustibacter luteus</name>
    <dbReference type="NCBI Taxonomy" id="658456"/>
    <lineage>
        <taxon>Bacteria</taxon>
        <taxon>Bacillati</taxon>
        <taxon>Actinomycetota</taxon>
        <taxon>Actinomycetes</taxon>
        <taxon>Kineosporiales</taxon>
        <taxon>Kineosporiaceae</taxon>
    </lineage>
</organism>
<keyword evidence="3" id="KW-1185">Reference proteome</keyword>
<keyword evidence="1" id="KW-1133">Transmembrane helix</keyword>
<reference evidence="3" key="1">
    <citation type="journal article" date="2019" name="Int. J. Syst. Evol. Microbiol.">
        <title>The Global Catalogue of Microorganisms (GCM) 10K type strain sequencing project: providing services to taxonomists for standard genome sequencing and annotation.</title>
        <authorList>
            <consortium name="The Broad Institute Genomics Platform"/>
            <consortium name="The Broad Institute Genome Sequencing Center for Infectious Disease"/>
            <person name="Wu L."/>
            <person name="Ma J."/>
        </authorList>
    </citation>
    <scope>NUCLEOTIDE SEQUENCE [LARGE SCALE GENOMIC DNA]</scope>
    <source>
        <strain evidence="3">KACC 14249</strain>
    </source>
</reference>
<sequence length="201" mass="19533">MNLRKKSPADGVVDESAPGGRKGLVVAAGVAAGLAVVVGMGYVLVSGGDDAPESGVVASANHTPAAKATAAPTKAAKAKAAPAIKKYTSKTARDPFKALVVEPVASTGGAAGTSATGGATAPATQPTAAPSGATTITLVSVTSTNSSANFKVNSAAANGIKKGQTFGEHFKLIDMSGGKCATVQFGDISVNMCEGKSLSVS</sequence>
<name>A0ABW1J9T7_9ACTN</name>
<evidence type="ECO:0000313" key="3">
    <source>
        <dbReference type="Proteomes" id="UP001596189"/>
    </source>
</evidence>
<keyword evidence="1" id="KW-0812">Transmembrane</keyword>
<proteinExistence type="predicted"/>
<evidence type="ECO:0000313" key="2">
    <source>
        <dbReference type="EMBL" id="MFC6005840.1"/>
    </source>
</evidence>
<dbReference type="EMBL" id="JBHSRD010000002">
    <property type="protein sequence ID" value="MFC6005840.1"/>
    <property type="molecule type" value="Genomic_DNA"/>
</dbReference>
<dbReference type="Proteomes" id="UP001596189">
    <property type="component" value="Unassembled WGS sequence"/>
</dbReference>
<protein>
    <submittedName>
        <fullName evidence="2">Uncharacterized protein</fullName>
    </submittedName>
</protein>
<feature type="transmembrane region" description="Helical" evidence="1">
    <location>
        <begin position="24"/>
        <end position="45"/>
    </location>
</feature>
<gene>
    <name evidence="2" type="ORF">ACFQDO_01750</name>
</gene>
<dbReference type="RefSeq" id="WP_345716714.1">
    <property type="nucleotide sequence ID" value="NZ_BAABFP010000005.1"/>
</dbReference>
<accession>A0ABW1J9T7</accession>